<protein>
    <submittedName>
        <fullName evidence="1">Uncharacterized protein</fullName>
    </submittedName>
</protein>
<accession>L1L9J7</accession>
<dbReference type="GeneID" id="15804220"/>
<dbReference type="EMBL" id="ACOU01000007">
    <property type="protein sequence ID" value="EKX72171.1"/>
    <property type="molecule type" value="Genomic_DNA"/>
</dbReference>
<dbReference type="RefSeq" id="XP_004831623.1">
    <property type="nucleotide sequence ID" value="XM_004831566.1"/>
</dbReference>
<proteinExistence type="predicted"/>
<evidence type="ECO:0000313" key="1">
    <source>
        <dbReference type="EMBL" id="EKX72171.1"/>
    </source>
</evidence>
<gene>
    <name evidence="1" type="ORF">BEWA_046350</name>
</gene>
<evidence type="ECO:0000313" key="2">
    <source>
        <dbReference type="Proteomes" id="UP000031512"/>
    </source>
</evidence>
<sequence>MAPPTGPKRLVSIDLSGPLPGNIMMIPSRNEEIGGYNYTIQHSRRHTHIIGHISDRGQFLVPGDPTAVSRYLYVLTTSDGSKVVRVMTRTRVSNVFYLRRIQEFIKKVDDAMYHVLVREPIVMNVLEQTEDQNIEIELIPDNPIEEGDLDPSRPIPTYYRIKPAMKFYRTIGVVKYGRHTVDDKIEGLIERRVIWGGAIGNPKITVTSNYTNGTEVVEKYEFLKNEQMFHAFSYKKRYSSLCG</sequence>
<reference evidence="1 2" key="1">
    <citation type="journal article" date="2012" name="BMC Genomics">
        <title>Comparative genomic analysis and phylogenetic position of Theileria equi.</title>
        <authorList>
            <person name="Kappmeyer L.S."/>
            <person name="Thiagarajan M."/>
            <person name="Herndon D.R."/>
            <person name="Ramsay J.D."/>
            <person name="Caler E."/>
            <person name="Djikeng A."/>
            <person name="Gillespie J.J."/>
            <person name="Lau A.O."/>
            <person name="Roalson E.H."/>
            <person name="Silva J.C."/>
            <person name="Silva M.G."/>
            <person name="Suarez C.E."/>
            <person name="Ueti M.W."/>
            <person name="Nene V.M."/>
            <person name="Mealey R.H."/>
            <person name="Knowles D.P."/>
            <person name="Brayton K.A."/>
        </authorList>
    </citation>
    <scope>NUCLEOTIDE SEQUENCE [LARGE SCALE GENOMIC DNA]</scope>
    <source>
        <strain evidence="1 2">WA</strain>
    </source>
</reference>
<organism evidence="1 2">
    <name type="scientific">Theileria equi strain WA</name>
    <dbReference type="NCBI Taxonomy" id="1537102"/>
    <lineage>
        <taxon>Eukaryota</taxon>
        <taxon>Sar</taxon>
        <taxon>Alveolata</taxon>
        <taxon>Apicomplexa</taxon>
        <taxon>Aconoidasida</taxon>
        <taxon>Piroplasmida</taxon>
        <taxon>Theileriidae</taxon>
        <taxon>Theileria</taxon>
    </lineage>
</organism>
<dbReference type="VEuPathDB" id="PiroplasmaDB:BEWA_046350"/>
<dbReference type="AlphaFoldDB" id="L1L9J7"/>
<comment type="caution">
    <text evidence="1">The sequence shown here is derived from an EMBL/GenBank/DDBJ whole genome shotgun (WGS) entry which is preliminary data.</text>
</comment>
<dbReference type="KEGG" id="beq:BEWA_046350"/>
<keyword evidence="2" id="KW-1185">Reference proteome</keyword>
<name>L1L9J7_THEEQ</name>
<dbReference type="Proteomes" id="UP000031512">
    <property type="component" value="Unassembled WGS sequence"/>
</dbReference>